<sequence length="568" mass="65293">MDVDDAPAAVRCDVDREQTTDVLDHGAAALYSFCENDHKNWDENDKVGYLEEQYEILHSSVIALTSHFSQVQLRIHQIIESPDEEKKNLLQNLEEFAFKGIPNVYTNCSLNHLLVTTNDDDQMVKKKHKVQIEVIKEMKKQLEDLENHIYNNKDEFDLPESFVDVFREKQNNIINQVEKKLNLSLKNSKNMSVEELKEEVDNAIQKLVNPMKATEHLVDQLKTQIADLERFIQYLQNGKIKLKTSEEKMTKISTTKEKCLERKSREVSLDLTAFNNKLSFTFTSRNHHQKTVGAVKRLTAIIQMFIGTQISCNQQHFKKNTLKKTMKINHWGDYRANLELVIAELLEMMTVPESHIDSDYISDSESAIAAMECNGKIAIVVRKRLAPAIQQLIQHGLMVVGQSTSVVPFVDCLHPKLNSSKSTMHAWELILKYYEIKNGDYFNSTPARKLSQSFNLDIEGCKSSVSCKQCLLSIIGNIISSHSRYKRSYDSCFKAFICAGLNSKMLTSWLKFILKCQPLIELYYQSWSYVAQTGFEDALHSLEKLNHYNFDLPADLAIRQLQNITDAF</sequence>
<evidence type="ECO:0000259" key="2">
    <source>
        <dbReference type="PROSITE" id="PS50826"/>
    </source>
</evidence>
<dbReference type="Pfam" id="PF26030">
    <property type="entry name" value="RUNDC1"/>
    <property type="match status" value="1"/>
</dbReference>
<dbReference type="PROSITE" id="PS50826">
    <property type="entry name" value="RUN"/>
    <property type="match status" value="1"/>
</dbReference>
<dbReference type="InterPro" id="IPR037213">
    <property type="entry name" value="Run_dom_sf"/>
</dbReference>
<evidence type="ECO:0000256" key="1">
    <source>
        <dbReference type="SAM" id="Coils"/>
    </source>
</evidence>
<dbReference type="RefSeq" id="XP_025417650.1">
    <property type="nucleotide sequence ID" value="XM_025561865.1"/>
</dbReference>
<evidence type="ECO:0000313" key="3">
    <source>
        <dbReference type="Proteomes" id="UP000694846"/>
    </source>
</evidence>
<name>A0A8B8G4P1_9HEMI</name>
<feature type="coiled-coil region" evidence="1">
    <location>
        <begin position="125"/>
        <end position="155"/>
    </location>
</feature>
<dbReference type="Pfam" id="PF02759">
    <property type="entry name" value="RUN"/>
    <property type="match status" value="1"/>
</dbReference>
<dbReference type="PANTHER" id="PTHR15591">
    <property type="entry name" value="RUN AND SH3 DOMAIN CONTAINING"/>
    <property type="match status" value="1"/>
</dbReference>
<dbReference type="Proteomes" id="UP000694846">
    <property type="component" value="Unplaced"/>
</dbReference>
<keyword evidence="3" id="KW-1185">Reference proteome</keyword>
<dbReference type="CDD" id="cd17683">
    <property type="entry name" value="RUN_RUNDC1"/>
    <property type="match status" value="1"/>
</dbReference>
<dbReference type="PANTHER" id="PTHR15591:SF19">
    <property type="entry name" value="RUN DOMAIN-CONTAINING PROTEIN 1 ISOFORM X1"/>
    <property type="match status" value="1"/>
</dbReference>
<gene>
    <name evidence="4" type="primary">LOC112688567</name>
</gene>
<dbReference type="SUPFAM" id="SSF140741">
    <property type="entry name" value="RUN domain-like"/>
    <property type="match status" value="1"/>
</dbReference>
<keyword evidence="1" id="KW-0175">Coiled coil</keyword>
<evidence type="ECO:0000313" key="4">
    <source>
        <dbReference type="RefSeq" id="XP_025417650.1"/>
    </source>
</evidence>
<dbReference type="InterPro" id="IPR058732">
    <property type="entry name" value="RUNDC1_M"/>
</dbReference>
<dbReference type="InterPro" id="IPR004012">
    <property type="entry name" value="Run_dom"/>
</dbReference>
<protein>
    <submittedName>
        <fullName evidence="4">RUN domain-containing protein 1 isoform X1</fullName>
    </submittedName>
</protein>
<dbReference type="InterPro" id="IPR047343">
    <property type="entry name" value="RUSC1_2"/>
</dbReference>
<dbReference type="GeneID" id="112688567"/>
<proteinExistence type="predicted"/>
<organism evidence="3 4">
    <name type="scientific">Sipha flava</name>
    <name type="common">yellow sugarcane aphid</name>
    <dbReference type="NCBI Taxonomy" id="143950"/>
    <lineage>
        <taxon>Eukaryota</taxon>
        <taxon>Metazoa</taxon>
        <taxon>Ecdysozoa</taxon>
        <taxon>Arthropoda</taxon>
        <taxon>Hexapoda</taxon>
        <taxon>Insecta</taxon>
        <taxon>Pterygota</taxon>
        <taxon>Neoptera</taxon>
        <taxon>Paraneoptera</taxon>
        <taxon>Hemiptera</taxon>
        <taxon>Sternorrhyncha</taxon>
        <taxon>Aphidomorpha</taxon>
        <taxon>Aphidoidea</taxon>
        <taxon>Aphididae</taxon>
        <taxon>Sipha</taxon>
    </lineage>
</organism>
<feature type="coiled-coil region" evidence="1">
    <location>
        <begin position="186"/>
        <end position="231"/>
    </location>
</feature>
<dbReference type="AlphaFoldDB" id="A0A8B8G4P1"/>
<reference evidence="4" key="1">
    <citation type="submission" date="2025-08" db="UniProtKB">
        <authorList>
            <consortium name="RefSeq"/>
        </authorList>
    </citation>
    <scope>IDENTIFICATION</scope>
    <source>
        <tissue evidence="4">Whole body</tissue>
    </source>
</reference>
<dbReference type="OrthoDB" id="10068328at2759"/>
<accession>A0A8B8G4P1</accession>
<feature type="domain" description="RUN" evidence="2">
    <location>
        <begin position="376"/>
        <end position="557"/>
    </location>
</feature>
<dbReference type="Gene3D" id="1.20.58.900">
    <property type="match status" value="1"/>
</dbReference>
<dbReference type="SMART" id="SM00593">
    <property type="entry name" value="RUN"/>
    <property type="match status" value="1"/>
</dbReference>